<evidence type="ECO:0000313" key="1">
    <source>
        <dbReference type="EMBL" id="CAJ0964884.1"/>
    </source>
</evidence>
<evidence type="ECO:0000313" key="2">
    <source>
        <dbReference type="Proteomes" id="UP001176940"/>
    </source>
</evidence>
<accession>A0ABN9MDM4</accession>
<name>A0ABN9MDM4_9NEOB</name>
<dbReference type="PANTHER" id="PTHR31434:SF2">
    <property type="entry name" value="S PHASE CYCLIN A-ASSOCIATED PROTEIN IN THE ENDOPLASMIC RETICULUM"/>
    <property type="match status" value="1"/>
</dbReference>
<organism evidence="1 2">
    <name type="scientific">Ranitomeya imitator</name>
    <name type="common">mimic poison frog</name>
    <dbReference type="NCBI Taxonomy" id="111125"/>
    <lineage>
        <taxon>Eukaryota</taxon>
        <taxon>Metazoa</taxon>
        <taxon>Chordata</taxon>
        <taxon>Craniata</taxon>
        <taxon>Vertebrata</taxon>
        <taxon>Euteleostomi</taxon>
        <taxon>Amphibia</taxon>
        <taxon>Batrachia</taxon>
        <taxon>Anura</taxon>
        <taxon>Neobatrachia</taxon>
        <taxon>Hyloidea</taxon>
        <taxon>Dendrobatidae</taxon>
        <taxon>Dendrobatinae</taxon>
        <taxon>Ranitomeya</taxon>
    </lineage>
</organism>
<dbReference type="Proteomes" id="UP001176940">
    <property type="component" value="Unassembled WGS sequence"/>
</dbReference>
<reference evidence="1" key="1">
    <citation type="submission" date="2023-07" db="EMBL/GenBank/DDBJ databases">
        <authorList>
            <person name="Stuckert A."/>
        </authorList>
    </citation>
    <scope>NUCLEOTIDE SEQUENCE</scope>
</reference>
<keyword evidence="2" id="KW-1185">Reference proteome</keyword>
<proteinExistence type="predicted"/>
<comment type="caution">
    <text evidence="1">The sequence shown here is derived from an EMBL/GenBank/DDBJ whole genome shotgun (WGS) entry which is preliminary data.</text>
</comment>
<protein>
    <submittedName>
        <fullName evidence="1">Uncharacterized protein</fullName>
    </submittedName>
</protein>
<sequence>MVKLVVPNEEKSTIMRSLNKQIFDSLTTGLLQLLSKIFACLTTSVPVGTGQTDTIKIKPDAKTKLSPADVFNGRIQDIISYTINIGLIDKLYGCFISMQGPLDESPKVAVFLQAATTLLHELCRLCISVTPSSWDIFESHQDPTGLSAVFQSSDLVGVLHMLYCALFHNSSSEPNVSSSKESYEQNTIQVAIQSLRFLNSFATLHLQSFQAKRLPMLLARSGPKSALRSREMMT</sequence>
<gene>
    <name evidence="1" type="ORF">RIMI_LOCUS19713668</name>
</gene>
<dbReference type="PANTHER" id="PTHR31434">
    <property type="entry name" value="S PHASE CYCLIN A-ASSOCIATED PROTEIN IN THE ENDOPLASMIC RETICULUM"/>
    <property type="match status" value="1"/>
</dbReference>
<dbReference type="EMBL" id="CAUEEQ010063796">
    <property type="protein sequence ID" value="CAJ0964884.1"/>
    <property type="molecule type" value="Genomic_DNA"/>
</dbReference>